<evidence type="ECO:0000256" key="1">
    <source>
        <dbReference type="ARBA" id="ARBA00022676"/>
    </source>
</evidence>
<dbReference type="InterPro" id="IPR051199">
    <property type="entry name" value="LPS_LOS_Heptosyltrfase"/>
</dbReference>
<evidence type="ECO:0000313" key="3">
    <source>
        <dbReference type="EMBL" id="PXF33117.1"/>
    </source>
</evidence>
<name>A0ABX5M2H4_9GAMM</name>
<dbReference type="Pfam" id="PF01075">
    <property type="entry name" value="Glyco_transf_9"/>
    <property type="match status" value="1"/>
</dbReference>
<evidence type="ECO:0000256" key="2">
    <source>
        <dbReference type="ARBA" id="ARBA00022679"/>
    </source>
</evidence>
<gene>
    <name evidence="3" type="ORF">WH50_00980</name>
</gene>
<dbReference type="SUPFAM" id="SSF53756">
    <property type="entry name" value="UDP-Glycosyltransferase/glycogen phosphorylase"/>
    <property type="match status" value="1"/>
</dbReference>
<dbReference type="InterPro" id="IPR002201">
    <property type="entry name" value="Glyco_trans_9"/>
</dbReference>
<proteinExistence type="predicted"/>
<comment type="caution">
    <text evidence="3">The sequence shown here is derived from an EMBL/GenBank/DDBJ whole genome shotgun (WGS) entry which is preliminary data.</text>
</comment>
<sequence>MPPEFKPVEIESPKHILVILMARYGDILAATPALRALKQHYPKACVTVLSHHERGRVLEGLPFIDRLIRTGKFRLKWLQYWPFPRYDLGVVFGNNLQELRLARKHCQFVVSEAVADISQSGLVDIQVSPSEMPLHIVTDRMRLVSAFGVKPAGMRCAYEVLEGEQQQAERWLKSNSAENGSPLLGIQLSSFPTKSYRDWPLSHWYGLIEQVFSAYPNGRVVLLGGRESVDKARDVVTHFHGDSRILSAVACFSFRQNAALISMLDLYVGPDTGPTHLRGALALPMVALYHHFPSRLRPLEHPSLIVIAHPDAENGGEHDMSQIDVETVWQGCKALLESTARSTD</sequence>
<protein>
    <recommendedName>
        <fullName evidence="5">Glycosyl transferase</fullName>
    </recommendedName>
</protein>
<dbReference type="PANTHER" id="PTHR30160">
    <property type="entry name" value="TETRAACYLDISACCHARIDE 4'-KINASE-RELATED"/>
    <property type="match status" value="1"/>
</dbReference>
<dbReference type="Gene3D" id="3.40.50.2000">
    <property type="entry name" value="Glycogen Phosphorylase B"/>
    <property type="match status" value="2"/>
</dbReference>
<evidence type="ECO:0000313" key="4">
    <source>
        <dbReference type="Proteomes" id="UP000248090"/>
    </source>
</evidence>
<dbReference type="EMBL" id="LAPT01000002">
    <property type="protein sequence ID" value="PXF33117.1"/>
    <property type="molecule type" value="Genomic_DNA"/>
</dbReference>
<accession>A0ABX5M2H4</accession>
<reference evidence="3 4" key="1">
    <citation type="submission" date="2015-03" db="EMBL/GenBank/DDBJ databases">
        <authorList>
            <person name="Krishnan R."/>
            <person name="Midha S."/>
            <person name="Patil P.B."/>
            <person name="Rameshkumar N."/>
        </authorList>
    </citation>
    <scope>NUCLEOTIDE SEQUENCE [LARGE SCALE GENOMIC DNA]</scope>
    <source>
        <strain evidence="3 4">L1E11</strain>
    </source>
</reference>
<dbReference type="CDD" id="cd03789">
    <property type="entry name" value="GT9_LPS_heptosyltransferase"/>
    <property type="match status" value="1"/>
</dbReference>
<keyword evidence="1" id="KW-0328">Glycosyltransferase</keyword>
<organism evidence="3 4">
    <name type="scientific">Pokkaliibacter plantistimulans</name>
    <dbReference type="NCBI Taxonomy" id="1635171"/>
    <lineage>
        <taxon>Bacteria</taxon>
        <taxon>Pseudomonadati</taxon>
        <taxon>Pseudomonadota</taxon>
        <taxon>Gammaproteobacteria</taxon>
        <taxon>Oceanospirillales</taxon>
        <taxon>Balneatrichaceae</taxon>
        <taxon>Pokkaliibacter</taxon>
    </lineage>
</organism>
<keyword evidence="4" id="KW-1185">Reference proteome</keyword>
<dbReference type="Proteomes" id="UP000248090">
    <property type="component" value="Unassembled WGS sequence"/>
</dbReference>
<keyword evidence="2" id="KW-0808">Transferase</keyword>
<evidence type="ECO:0008006" key="5">
    <source>
        <dbReference type="Google" id="ProtNLM"/>
    </source>
</evidence>